<keyword evidence="7 17" id="KW-0547">Nucleotide-binding</keyword>
<feature type="binding site" evidence="17">
    <location>
        <position position="971"/>
    </location>
    <ligand>
        <name>ATP</name>
        <dbReference type="ChEBI" id="CHEBI:30616"/>
    </ligand>
</feature>
<feature type="binding site" evidence="17">
    <location>
        <position position="1092"/>
    </location>
    <ligand>
        <name>ATP</name>
        <dbReference type="ChEBI" id="CHEBI:30616"/>
    </ligand>
</feature>
<comment type="cofactor">
    <cofactor evidence="1 18">
        <name>Mg(2+)</name>
        <dbReference type="ChEBI" id="CHEBI:18420"/>
    </cofactor>
</comment>
<keyword evidence="9 17" id="KW-0067">ATP-binding</keyword>
<evidence type="ECO:0000256" key="18">
    <source>
        <dbReference type="PIRSR" id="PIRSR606539-3"/>
    </source>
</evidence>
<keyword evidence="10 18" id="KW-0460">Magnesium</keyword>
<feature type="binding site" evidence="18">
    <location>
        <position position="481"/>
    </location>
    <ligand>
        <name>Mg(2+)</name>
        <dbReference type="ChEBI" id="CHEBI:18420"/>
    </ligand>
</feature>
<dbReference type="Gene3D" id="2.70.150.10">
    <property type="entry name" value="Calcium-transporting ATPase, cytoplasmic transduction domain A"/>
    <property type="match status" value="1"/>
</dbReference>
<dbReference type="Pfam" id="PF16212">
    <property type="entry name" value="PhoLip_ATPase_C"/>
    <property type="match status" value="1"/>
</dbReference>
<evidence type="ECO:0000256" key="16">
    <source>
        <dbReference type="PIRSR" id="PIRSR606539-1"/>
    </source>
</evidence>
<evidence type="ECO:0000256" key="1">
    <source>
        <dbReference type="ARBA" id="ARBA00001946"/>
    </source>
</evidence>
<gene>
    <name evidence="23" type="ORF">AB6A40_001168</name>
</gene>
<feature type="domain" description="P-type ATPase N-terminal" evidence="21">
    <location>
        <begin position="108"/>
        <end position="153"/>
    </location>
</feature>
<evidence type="ECO:0000256" key="11">
    <source>
        <dbReference type="ARBA" id="ARBA00022967"/>
    </source>
</evidence>
<feature type="transmembrane region" description="Helical" evidence="19">
    <location>
        <begin position="1287"/>
        <end position="1309"/>
    </location>
</feature>
<dbReference type="Gene3D" id="1.20.1110.10">
    <property type="entry name" value="Calcium-transporting ATPase, transmembrane domain"/>
    <property type="match status" value="1"/>
</dbReference>
<evidence type="ECO:0000256" key="15">
    <source>
        <dbReference type="ARBA" id="ARBA00050913"/>
    </source>
</evidence>
<dbReference type="SUPFAM" id="SSF81665">
    <property type="entry name" value="Calcium ATPase, transmembrane domain M"/>
    <property type="match status" value="1"/>
</dbReference>
<dbReference type="InterPro" id="IPR032630">
    <property type="entry name" value="P_typ_ATPase_c"/>
</dbReference>
<feature type="binding site" evidence="17">
    <location>
        <position position="1121"/>
    </location>
    <ligand>
        <name>ATP</name>
        <dbReference type="ChEBI" id="CHEBI:30616"/>
    </ligand>
</feature>
<evidence type="ECO:0000256" key="20">
    <source>
        <dbReference type="SAM" id="MobiDB-lite"/>
    </source>
</evidence>
<dbReference type="InterPro" id="IPR001757">
    <property type="entry name" value="P_typ_ATPase"/>
</dbReference>
<feature type="transmembrane region" description="Helical" evidence="19">
    <location>
        <begin position="1321"/>
        <end position="1344"/>
    </location>
</feature>
<feature type="region of interest" description="Disordered" evidence="20">
    <location>
        <begin position="1"/>
        <end position="43"/>
    </location>
</feature>
<dbReference type="SFLD" id="SFLDS00003">
    <property type="entry name" value="Haloacid_Dehalogenase"/>
    <property type="match status" value="1"/>
</dbReference>
<dbReference type="Gene3D" id="3.40.1110.10">
    <property type="entry name" value="Calcium-transporting ATPase, cytoplasmic domain N"/>
    <property type="match status" value="2"/>
</dbReference>
<comment type="subcellular location">
    <subcellularLocation>
        <location evidence="2">Endomembrane system</location>
        <topology evidence="2">Multi-pass membrane protein</topology>
    </subcellularLocation>
    <subcellularLocation>
        <location evidence="3">Endoplasmic reticulum membrane</location>
    </subcellularLocation>
    <subcellularLocation>
        <location evidence="19">Membrane</location>
        <topology evidence="19">Multi-pass membrane protein</topology>
    </subcellularLocation>
</comment>
<organism evidence="23 24">
    <name type="scientific">Gnathostoma spinigerum</name>
    <dbReference type="NCBI Taxonomy" id="75299"/>
    <lineage>
        <taxon>Eukaryota</taxon>
        <taxon>Metazoa</taxon>
        <taxon>Ecdysozoa</taxon>
        <taxon>Nematoda</taxon>
        <taxon>Chromadorea</taxon>
        <taxon>Rhabditida</taxon>
        <taxon>Spirurina</taxon>
        <taxon>Gnathostomatomorpha</taxon>
        <taxon>Gnathostomatoidea</taxon>
        <taxon>Gnathostomatidae</taxon>
        <taxon>Gnathostoma</taxon>
    </lineage>
</organism>
<evidence type="ECO:0000256" key="2">
    <source>
        <dbReference type="ARBA" id="ARBA00004127"/>
    </source>
</evidence>
<evidence type="ECO:0000256" key="14">
    <source>
        <dbReference type="ARBA" id="ARBA00034036"/>
    </source>
</evidence>
<dbReference type="PANTHER" id="PTHR24092:SF218">
    <property type="entry name" value="PHOSPHOLIPID-TRANSPORTING ATPASE"/>
    <property type="match status" value="1"/>
</dbReference>
<dbReference type="InterPro" id="IPR018303">
    <property type="entry name" value="ATPase_P-typ_P_site"/>
</dbReference>
<dbReference type="GO" id="GO:0005789">
    <property type="term" value="C:endoplasmic reticulum membrane"/>
    <property type="evidence" value="ECO:0007669"/>
    <property type="project" value="UniProtKB-SubCell"/>
</dbReference>
<name>A0ABD6E3J8_9BILA</name>
<evidence type="ECO:0000313" key="23">
    <source>
        <dbReference type="EMBL" id="MFH4974459.1"/>
    </source>
</evidence>
<dbReference type="SFLD" id="SFLDF00027">
    <property type="entry name" value="p-type_atpase"/>
    <property type="match status" value="1"/>
</dbReference>
<dbReference type="FunFam" id="3.40.50.1000:FF:000014">
    <property type="entry name" value="Phospholipid-transporting ATPase"/>
    <property type="match status" value="1"/>
</dbReference>
<dbReference type="SUPFAM" id="SSF81653">
    <property type="entry name" value="Calcium ATPase, transduction domain A"/>
    <property type="match status" value="1"/>
</dbReference>
<dbReference type="InterPro" id="IPR036412">
    <property type="entry name" value="HAD-like_sf"/>
</dbReference>
<keyword evidence="11 19" id="KW-1278">Translocase</keyword>
<evidence type="ECO:0000259" key="22">
    <source>
        <dbReference type="Pfam" id="PF16212"/>
    </source>
</evidence>
<feature type="binding site" evidence="17">
    <location>
        <position position="479"/>
    </location>
    <ligand>
        <name>ATP</name>
        <dbReference type="ChEBI" id="CHEBI:30616"/>
    </ligand>
</feature>
<evidence type="ECO:0000256" key="10">
    <source>
        <dbReference type="ARBA" id="ARBA00022842"/>
    </source>
</evidence>
<feature type="transmembrane region" description="Helical" evidence="19">
    <location>
        <begin position="1364"/>
        <end position="1387"/>
    </location>
</feature>
<feature type="transmembrane region" description="Helical" evidence="19">
    <location>
        <begin position="1256"/>
        <end position="1275"/>
    </location>
</feature>
<evidence type="ECO:0000256" key="17">
    <source>
        <dbReference type="PIRSR" id="PIRSR606539-2"/>
    </source>
</evidence>
<reference evidence="23 24" key="1">
    <citation type="submission" date="2024-08" db="EMBL/GenBank/DDBJ databases">
        <title>Gnathostoma spinigerum genome.</title>
        <authorList>
            <person name="Gonzalez-Bertolin B."/>
            <person name="Monzon S."/>
            <person name="Zaballos A."/>
            <person name="Jimenez P."/>
            <person name="Dekumyoy P."/>
            <person name="Varona S."/>
            <person name="Cuesta I."/>
            <person name="Sumanam S."/>
            <person name="Adisakwattana P."/>
            <person name="Gasser R.B."/>
            <person name="Hernandez-Gonzalez A."/>
            <person name="Young N.D."/>
            <person name="Perteguer M.J."/>
        </authorList>
    </citation>
    <scope>NUCLEOTIDE SEQUENCE [LARGE SCALE GENOMIC DNA]</scope>
    <source>
        <strain evidence="23">AL3</strain>
        <tissue evidence="23">Liver</tissue>
    </source>
</reference>
<keyword evidence="12 19" id="KW-1133">Transmembrane helix</keyword>
<feature type="binding site" evidence="17">
    <location>
        <position position="785"/>
    </location>
    <ligand>
        <name>ATP</name>
        <dbReference type="ChEBI" id="CHEBI:30616"/>
    </ligand>
</feature>
<feature type="binding site" evidence="17">
    <location>
        <position position="480"/>
    </location>
    <ligand>
        <name>ATP</name>
        <dbReference type="ChEBI" id="CHEBI:30616"/>
    </ligand>
</feature>
<feature type="binding site" evidence="18">
    <location>
        <position position="479"/>
    </location>
    <ligand>
        <name>Mg(2+)</name>
        <dbReference type="ChEBI" id="CHEBI:18420"/>
    </ligand>
</feature>
<feature type="active site" description="4-aspartylphosphate intermediate" evidence="16">
    <location>
        <position position="479"/>
    </location>
</feature>
<evidence type="ECO:0000259" key="21">
    <source>
        <dbReference type="Pfam" id="PF16209"/>
    </source>
</evidence>
<dbReference type="Proteomes" id="UP001608902">
    <property type="component" value="Unassembled WGS sequence"/>
</dbReference>
<dbReference type="PANTHER" id="PTHR24092">
    <property type="entry name" value="PROBABLE PHOSPHOLIPID-TRANSPORTING ATPASE"/>
    <property type="match status" value="1"/>
</dbReference>
<keyword evidence="5 19" id="KW-0812">Transmembrane</keyword>
<dbReference type="Pfam" id="PF13246">
    <property type="entry name" value="Cation_ATPase"/>
    <property type="match status" value="1"/>
</dbReference>
<comment type="catalytic activity">
    <reaction evidence="14 19">
        <text>ATP + H2O + phospholipidSide 1 = ADP + phosphate + phospholipidSide 2.</text>
        <dbReference type="EC" id="7.6.2.1"/>
    </reaction>
</comment>
<feature type="binding site" evidence="17">
    <location>
        <position position="891"/>
    </location>
    <ligand>
        <name>ATP</name>
        <dbReference type="ChEBI" id="CHEBI:30616"/>
    </ligand>
</feature>
<feature type="binding site" evidence="17">
    <location>
        <position position="851"/>
    </location>
    <ligand>
        <name>ATP</name>
        <dbReference type="ChEBI" id="CHEBI:30616"/>
    </ligand>
</feature>
<dbReference type="FunFam" id="2.70.150.10:FF:000054">
    <property type="entry name" value="Phospholipid-transporting ATPase"/>
    <property type="match status" value="1"/>
</dbReference>
<evidence type="ECO:0000256" key="8">
    <source>
        <dbReference type="ARBA" id="ARBA00022824"/>
    </source>
</evidence>
<dbReference type="Gene3D" id="3.40.50.1000">
    <property type="entry name" value="HAD superfamily/HAD-like"/>
    <property type="match status" value="2"/>
</dbReference>
<feature type="transmembrane region" description="Helical" evidence="19">
    <location>
        <begin position="412"/>
        <end position="433"/>
    </location>
</feature>
<evidence type="ECO:0000256" key="13">
    <source>
        <dbReference type="ARBA" id="ARBA00023136"/>
    </source>
</evidence>
<evidence type="ECO:0000256" key="12">
    <source>
        <dbReference type="ARBA" id="ARBA00022989"/>
    </source>
</evidence>
<comment type="caution">
    <text evidence="23">The sequence shown here is derived from an EMBL/GenBank/DDBJ whole genome shotgun (WGS) entry which is preliminary data.</text>
</comment>
<evidence type="ECO:0000256" key="9">
    <source>
        <dbReference type="ARBA" id="ARBA00022840"/>
    </source>
</evidence>
<keyword evidence="6 18" id="KW-0479">Metal-binding</keyword>
<feature type="binding site" evidence="17">
    <location>
        <position position="1098"/>
    </location>
    <ligand>
        <name>ATP</name>
        <dbReference type="ChEBI" id="CHEBI:30616"/>
    </ligand>
</feature>
<feature type="transmembrane region" description="Helical" evidence="19">
    <location>
        <begin position="160"/>
        <end position="179"/>
    </location>
</feature>
<dbReference type="NCBIfam" id="TIGR01652">
    <property type="entry name" value="ATPase-Plipid"/>
    <property type="match status" value="2"/>
</dbReference>
<feature type="compositionally biased region" description="Polar residues" evidence="20">
    <location>
        <begin position="706"/>
        <end position="716"/>
    </location>
</feature>
<feature type="transmembrane region" description="Helical" evidence="19">
    <location>
        <begin position="1169"/>
        <end position="1192"/>
    </location>
</feature>
<dbReference type="InterPro" id="IPR023298">
    <property type="entry name" value="ATPase_P-typ_TM_dom_sf"/>
</dbReference>
<dbReference type="InterPro" id="IPR023299">
    <property type="entry name" value="ATPase_P-typ_cyto_dom_N"/>
</dbReference>
<dbReference type="InterPro" id="IPR023214">
    <property type="entry name" value="HAD_sf"/>
</dbReference>
<feature type="binding site" evidence="17">
    <location>
        <position position="1122"/>
    </location>
    <ligand>
        <name>ATP</name>
        <dbReference type="ChEBI" id="CHEBI:30616"/>
    </ligand>
</feature>
<dbReference type="GO" id="GO:0000287">
    <property type="term" value="F:magnesium ion binding"/>
    <property type="evidence" value="ECO:0007669"/>
    <property type="project" value="UniProtKB-UniRule"/>
</dbReference>
<evidence type="ECO:0000256" key="4">
    <source>
        <dbReference type="ARBA" id="ARBA00008109"/>
    </source>
</evidence>
<comment type="similarity">
    <text evidence="4 19">Belongs to the cation transport ATPase (P-type) (TC 3.A.3) family. Type IV subfamily.</text>
</comment>
<dbReference type="SUPFAM" id="SSF56784">
    <property type="entry name" value="HAD-like"/>
    <property type="match status" value="1"/>
</dbReference>
<keyword evidence="13 19" id="KW-0472">Membrane</keyword>
<evidence type="ECO:0000313" key="24">
    <source>
        <dbReference type="Proteomes" id="UP001608902"/>
    </source>
</evidence>
<feature type="binding site" evidence="18">
    <location>
        <position position="1118"/>
    </location>
    <ligand>
        <name>Mg(2+)</name>
        <dbReference type="ChEBI" id="CHEBI:18420"/>
    </ligand>
</feature>
<feature type="domain" description="P-type ATPase C-terminal" evidence="22">
    <location>
        <begin position="1144"/>
        <end position="1389"/>
    </location>
</feature>
<feature type="transmembrane region" description="Helical" evidence="19">
    <location>
        <begin position="361"/>
        <end position="385"/>
    </location>
</feature>
<evidence type="ECO:0000256" key="5">
    <source>
        <dbReference type="ARBA" id="ARBA00022692"/>
    </source>
</evidence>
<evidence type="ECO:0000256" key="7">
    <source>
        <dbReference type="ARBA" id="ARBA00022741"/>
    </source>
</evidence>
<dbReference type="EC" id="7.6.2.1" evidence="19"/>
<dbReference type="SUPFAM" id="SSF81660">
    <property type="entry name" value="Metal cation-transporting ATPase, ATP-binding domain N"/>
    <property type="match status" value="1"/>
</dbReference>
<feature type="binding site" evidence="17">
    <location>
        <position position="481"/>
    </location>
    <ligand>
        <name>ATP</name>
        <dbReference type="ChEBI" id="CHEBI:30616"/>
    </ligand>
</feature>
<evidence type="ECO:0000256" key="6">
    <source>
        <dbReference type="ARBA" id="ARBA00022723"/>
    </source>
</evidence>
<comment type="catalytic activity">
    <reaction evidence="15">
        <text>a beta-D-glucosyl-(1&lt;-&gt;1')-N-acylsphing-4-enine(out) + ATP + H2O = a beta-D-glucosyl-(1&lt;-&gt;1')-N-acylsphing-4-enine(in) + ADP + phosphate + H(+)</text>
        <dbReference type="Rhea" id="RHEA:66036"/>
        <dbReference type="ChEBI" id="CHEBI:15377"/>
        <dbReference type="ChEBI" id="CHEBI:15378"/>
        <dbReference type="ChEBI" id="CHEBI:22801"/>
        <dbReference type="ChEBI" id="CHEBI:30616"/>
        <dbReference type="ChEBI" id="CHEBI:43474"/>
        <dbReference type="ChEBI" id="CHEBI:456216"/>
    </reaction>
    <physiologicalReaction direction="left-to-right" evidence="15">
        <dbReference type="Rhea" id="RHEA:66037"/>
    </physiologicalReaction>
</comment>
<dbReference type="InterPro" id="IPR044492">
    <property type="entry name" value="P_typ_ATPase_HD_dom"/>
</dbReference>
<dbReference type="SFLD" id="SFLDG00002">
    <property type="entry name" value="C1.7:_P-type_atpase_like"/>
    <property type="match status" value="1"/>
</dbReference>
<feature type="compositionally biased region" description="Low complexity" evidence="20">
    <location>
        <begin position="1"/>
        <end position="20"/>
    </location>
</feature>
<feature type="binding site" evidence="17">
    <location>
        <position position="828"/>
    </location>
    <ligand>
        <name>ATP</name>
        <dbReference type="ChEBI" id="CHEBI:30616"/>
    </ligand>
</feature>
<feature type="compositionally biased region" description="Low complexity" evidence="20">
    <location>
        <begin position="717"/>
        <end position="732"/>
    </location>
</feature>
<dbReference type="NCBIfam" id="TIGR01494">
    <property type="entry name" value="ATPase_P-type"/>
    <property type="match status" value="1"/>
</dbReference>
<feature type="binding site" evidence="17">
    <location>
        <position position="973"/>
    </location>
    <ligand>
        <name>ATP</name>
        <dbReference type="ChEBI" id="CHEBI:30616"/>
    </ligand>
</feature>
<dbReference type="Pfam" id="PF16209">
    <property type="entry name" value="PhoLip_ATPase_N"/>
    <property type="match status" value="1"/>
</dbReference>
<feature type="binding site" evidence="18">
    <location>
        <position position="1122"/>
    </location>
    <ligand>
        <name>Mg(2+)</name>
        <dbReference type="ChEBI" id="CHEBI:18420"/>
    </ligand>
</feature>
<dbReference type="InterPro" id="IPR032631">
    <property type="entry name" value="P-type_ATPase_N"/>
</dbReference>
<dbReference type="FunFam" id="3.40.1110.10:FF:000009">
    <property type="entry name" value="Phospholipid-transporting ATPase"/>
    <property type="match status" value="1"/>
</dbReference>
<accession>A0ABD6E3J8</accession>
<dbReference type="GO" id="GO:0005524">
    <property type="term" value="F:ATP binding"/>
    <property type="evidence" value="ECO:0007669"/>
    <property type="project" value="UniProtKB-UniRule"/>
</dbReference>
<sequence>MMDIVGSHSTEASTSASGTTPIDSSHRVKAHHRKTSSLWIPPSRPTFSNPSSVIKHKAESSKRAIKRVLPFPIPWCCGSVTSDSTPTFRIVRPNHRFDPRTARYNHPNRVAYTDNRVCTTKYNLLTFLPKNLFEQFHRAANLYFMLIIILNMAVGAFGRYVAFLPVAFVLLVTAIKDAFEDYRRYKSDMKINHSTCRVWDNEQQRYRKMEWRNVLVGDFVHLSCNEIIPADMLLLRSSDANGICYVETSNLDGETSLKQRQIIASMQGTSSDFIPPHFQNSVFCEQPNNQIYRFSGYVEHEKNEKELIGKHNLLLRGCAIRNTDFVEGIVLYAGNDTKAMLNNSGPRYKRSALERLTNYDIMWCVLLLLCLCITGAILSAIFLSLQPNPYLTPYLTYVADTEPMNPFLEGFIIFWNYIIVLQVMIPISLYVSIEIIKLGQIFFISQDLNLYSESGDKSIECKALNIPEELGQIQYIMSDKTGTLTENQMIFRRCTVGNENYGSDENSSSRAELLDTSEEAGSKGIDRIIIDQQLKCNLSEAVMWYLRTLNLLKDKDYASALSREHGNSMRNVVNPSECADIIHFFITMSLCNTVVVNAQPHQDHLDEYGSLVGDTFFTGNSLFHLDPVESATKKAKQLSAMKDAVHYCNQTPQKVLFFGEKPTDDEQETSFSRNANQNISEASHMQKSESDGVIQMSRSPELEHTALSQTTSPAANLSSTPTPSSRDSSRSFSSSKLLNLNLSKLHMKGIKLNSLIRFKKPASCEDLLEDDVVQNPIYEAESPDELALVEAASEYGIRLCRRYSRWALLKFDLTGTVLKYSVLHVLPFDSTRKRMSVIVKDSTGCITLYCKGADSAIFPLISDSFRDSERGGAIVLRAEQAVSVYASYGLRTLCLCKRVLNEEEYTSWKLLHDEAEMDVKDREKLLTESAIRIENGLDLLGVTGIEDRLQDGVPQCIYALRQAGFVIWVLTGDKVETAVNIAYATKLFSPSMELIHLDSKNEWDTGKLLRLTISKMREGLPVGPKSSSLQRRIDACTLTNYSENSFLSSRSRYSIEYGLVIGGTTLSHCLLPFNMPLFIQVISRSRAVLCCRVTPLQKASIVKLAKNQLKGKVLAIGDGANDVSMIQCADVGIGISGQEGMQAVMASDFALPRFRFLTNLLLVHGHWCYYRLALTILYFFYKNALFVFVLFWCQLFNGFSAQVPIDPIYLMIFNFLFTGVPPLIFGITDQDASSKLLIEYPFLYDQGRRSKLYRAYSFWFNILDAVWQSSVIYLISHMVYERTECDINTFGFVLCAQLVLVNCLHLLLLSKYWTSALMLSLLASIVAYFIFALLYSFIASFIFITNNPPVMVAEEAIVDLRFWLILLVSSVIALAPRALGMIVLNTISPDPVLHQRMIENDFKQRKKKRMSQFRVHWKKPNSIQVAVSDYNRGTEGNRSASL</sequence>
<dbReference type="PROSITE" id="PS00154">
    <property type="entry name" value="ATPASE_E1_E2"/>
    <property type="match status" value="1"/>
</dbReference>
<evidence type="ECO:0000256" key="19">
    <source>
        <dbReference type="RuleBase" id="RU362033"/>
    </source>
</evidence>
<keyword evidence="8" id="KW-0256">Endoplasmic reticulum</keyword>
<protein>
    <recommendedName>
        <fullName evidence="19">Phospholipid-transporting ATPase</fullName>
        <ecNumber evidence="19">7.6.2.1</ecNumber>
    </recommendedName>
</protein>
<feature type="region of interest" description="Disordered" evidence="20">
    <location>
        <begin position="703"/>
        <end position="732"/>
    </location>
</feature>
<dbReference type="InterPro" id="IPR008250">
    <property type="entry name" value="ATPase_P-typ_transduc_dom_A_sf"/>
</dbReference>
<dbReference type="InterPro" id="IPR006539">
    <property type="entry name" value="P-type_ATPase_IV"/>
</dbReference>
<feature type="transmembrane region" description="Helical" evidence="19">
    <location>
        <begin position="1208"/>
        <end position="1227"/>
    </location>
</feature>
<evidence type="ECO:0000256" key="3">
    <source>
        <dbReference type="ARBA" id="ARBA00004586"/>
    </source>
</evidence>
<dbReference type="GO" id="GO:0140326">
    <property type="term" value="F:ATPase-coupled intramembrane lipid transporter activity"/>
    <property type="evidence" value="ECO:0007669"/>
    <property type="project" value="UniProtKB-EC"/>
</dbReference>
<dbReference type="EMBL" id="JBGFUD010000404">
    <property type="protein sequence ID" value="MFH4974459.1"/>
    <property type="molecule type" value="Genomic_DNA"/>
</dbReference>
<feature type="binding site" evidence="17">
    <location>
        <position position="972"/>
    </location>
    <ligand>
        <name>ATP</name>
        <dbReference type="ChEBI" id="CHEBI:30616"/>
    </ligand>
</feature>
<keyword evidence="24" id="KW-1185">Reference proteome</keyword>
<proteinExistence type="inferred from homology"/>